<protein>
    <recommendedName>
        <fullName evidence="5">Serpin domain-containing protein</fullName>
    </recommendedName>
</protein>
<dbReference type="GO" id="GO:0004867">
    <property type="term" value="F:serine-type endopeptidase inhibitor activity"/>
    <property type="evidence" value="ECO:0007669"/>
    <property type="project" value="UniProtKB-KW"/>
</dbReference>
<evidence type="ECO:0000256" key="1">
    <source>
        <dbReference type="ARBA" id="ARBA00022690"/>
    </source>
</evidence>
<dbReference type="InterPro" id="IPR036186">
    <property type="entry name" value="Serpin_sf"/>
</dbReference>
<dbReference type="AlphaFoldDB" id="A0A6H5ILY0"/>
<keyword evidence="2" id="KW-0722">Serine protease inhibitor</keyword>
<evidence type="ECO:0000259" key="5">
    <source>
        <dbReference type="SMART" id="SM00093"/>
    </source>
</evidence>
<dbReference type="InterPro" id="IPR023795">
    <property type="entry name" value="Serpin_CS"/>
</dbReference>
<proteinExistence type="inferred from homology"/>
<feature type="compositionally biased region" description="Pro residues" evidence="4">
    <location>
        <begin position="61"/>
        <end position="80"/>
    </location>
</feature>
<comment type="similarity">
    <text evidence="3">Belongs to the serpin family.</text>
</comment>
<reference evidence="6 7" key="1">
    <citation type="submission" date="2020-02" db="EMBL/GenBank/DDBJ databases">
        <authorList>
            <person name="Ferguson B K."/>
        </authorList>
    </citation>
    <scope>NUCLEOTIDE SEQUENCE [LARGE SCALE GENOMIC DNA]</scope>
</reference>
<keyword evidence="1" id="KW-0646">Protease inhibitor</keyword>
<dbReference type="SUPFAM" id="SSF56574">
    <property type="entry name" value="Serpins"/>
    <property type="match status" value="1"/>
</dbReference>
<dbReference type="Gene3D" id="2.30.39.10">
    <property type="entry name" value="Alpha-1-antitrypsin, domain 1"/>
    <property type="match status" value="2"/>
</dbReference>
<evidence type="ECO:0000313" key="6">
    <source>
        <dbReference type="EMBL" id="CAB0038432.1"/>
    </source>
</evidence>
<keyword evidence="7" id="KW-1185">Reference proteome</keyword>
<feature type="domain" description="Serpin" evidence="5">
    <location>
        <begin position="114"/>
        <end position="543"/>
    </location>
</feature>
<dbReference type="InterPro" id="IPR042178">
    <property type="entry name" value="Serpin_sf_1"/>
</dbReference>
<dbReference type="Gene3D" id="3.30.497.10">
    <property type="entry name" value="Antithrombin, subunit I, domain 2"/>
    <property type="match status" value="1"/>
</dbReference>
<accession>A0A6H5ILY0</accession>
<sequence>MMKLQAEEEAENQRLQSYPSGARPNELNGNNNGNYWARPGAPGNHPVSQFANFAPVAASAAPPPPPPPPAAVGPVRPPPAQQQLGATPFDNFLPPRWRDHVLNLISRGITKFALDLDRVIEQTSEVSTENRVFSPASLTLTLSMVMLAAGGKTFDEVSKILGLESGIDVSKHSEIVHQIFGLSIRETLKKEQLDPSLPRSNFGFGIFVENGYPIREQFRAVSENVYKADVVNVDFSRDNKGAQQLINNWVNNRTAGLIKSLLSEPPSPLTKVIITSALYFMGEWEQHFVEESTRRKPFFTEPNQSVMVDLMYNGGEFPYHEDAQLGLKIISFPYKGREVSMYAILPDEPGAAALRNLKRRLNASDLEELIGKMQNRSCLVAFPRMNLSSDLNLERALKRMGLESLFDPSSADLGMLSQGNPLGEGDDVRASRYKSPFEQDHCLARRLDPSFVAYLRSNLPDVRLDELRRAENLVNPGLFADSLLHRVRMQVNEEGTEAAAATAIEFIDKILPDERFKADRPFLLAIRHAPTKSLMFWATVNKPTPFYTQPPPK</sequence>
<dbReference type="InterPro" id="IPR000215">
    <property type="entry name" value="Serpin_fam"/>
</dbReference>
<organism evidence="6 7">
    <name type="scientific">Trichogramma brassicae</name>
    <dbReference type="NCBI Taxonomy" id="86971"/>
    <lineage>
        <taxon>Eukaryota</taxon>
        <taxon>Metazoa</taxon>
        <taxon>Ecdysozoa</taxon>
        <taxon>Arthropoda</taxon>
        <taxon>Hexapoda</taxon>
        <taxon>Insecta</taxon>
        <taxon>Pterygota</taxon>
        <taxon>Neoptera</taxon>
        <taxon>Endopterygota</taxon>
        <taxon>Hymenoptera</taxon>
        <taxon>Apocrita</taxon>
        <taxon>Proctotrupomorpha</taxon>
        <taxon>Chalcidoidea</taxon>
        <taxon>Trichogrammatidae</taxon>
        <taxon>Trichogramma</taxon>
    </lineage>
</organism>
<evidence type="ECO:0000256" key="4">
    <source>
        <dbReference type="SAM" id="MobiDB-lite"/>
    </source>
</evidence>
<dbReference type="InterPro" id="IPR042185">
    <property type="entry name" value="Serpin_sf_2"/>
</dbReference>
<evidence type="ECO:0000313" key="7">
    <source>
        <dbReference type="Proteomes" id="UP000479190"/>
    </source>
</evidence>
<evidence type="ECO:0000256" key="3">
    <source>
        <dbReference type="RuleBase" id="RU000411"/>
    </source>
</evidence>
<dbReference type="PANTHER" id="PTHR11461">
    <property type="entry name" value="SERINE PROTEASE INHIBITOR, SERPIN"/>
    <property type="match status" value="1"/>
</dbReference>
<name>A0A6H5ILY0_9HYME</name>
<dbReference type="Pfam" id="PF00079">
    <property type="entry name" value="Serpin"/>
    <property type="match status" value="1"/>
</dbReference>
<feature type="region of interest" description="Disordered" evidence="4">
    <location>
        <begin position="1"/>
        <end position="90"/>
    </location>
</feature>
<dbReference type="Proteomes" id="UP000479190">
    <property type="component" value="Unassembled WGS sequence"/>
</dbReference>
<dbReference type="EMBL" id="CADCXV010000906">
    <property type="protein sequence ID" value="CAB0038432.1"/>
    <property type="molecule type" value="Genomic_DNA"/>
</dbReference>
<gene>
    <name evidence="6" type="ORF">TBRA_LOCUS10213</name>
</gene>
<dbReference type="PROSITE" id="PS00284">
    <property type="entry name" value="SERPIN"/>
    <property type="match status" value="1"/>
</dbReference>
<dbReference type="GO" id="GO:0005615">
    <property type="term" value="C:extracellular space"/>
    <property type="evidence" value="ECO:0007669"/>
    <property type="project" value="InterPro"/>
</dbReference>
<dbReference type="SMART" id="SM00093">
    <property type="entry name" value="SERPIN"/>
    <property type="match status" value="1"/>
</dbReference>
<dbReference type="PANTHER" id="PTHR11461:SF342">
    <property type="entry name" value="SERINE PROTEASE INHIBITOR 28DC"/>
    <property type="match status" value="1"/>
</dbReference>
<dbReference type="InterPro" id="IPR023796">
    <property type="entry name" value="Serpin_dom"/>
</dbReference>
<evidence type="ECO:0000256" key="2">
    <source>
        <dbReference type="ARBA" id="ARBA00022900"/>
    </source>
</evidence>
<dbReference type="OrthoDB" id="9518664at2759"/>